<keyword evidence="2" id="KW-1185">Reference proteome</keyword>
<accession>A0A2H5BPZ2</accession>
<reference evidence="1 2" key="1">
    <citation type="submission" date="2017-12" db="EMBL/GenBank/DDBJ databases">
        <title>Genomic analysis of a novel phage Vp_R1 lytic to Vibrio parahaemolyticus.</title>
        <authorList>
            <person name="Ren H."/>
            <person name="Li Z."/>
        </authorList>
    </citation>
    <scope>NUCLEOTIDE SEQUENCE [LARGE SCALE GENOMIC DNA]</scope>
</reference>
<evidence type="ECO:0000313" key="2">
    <source>
        <dbReference type="Proteomes" id="UP000240283"/>
    </source>
</evidence>
<protein>
    <submittedName>
        <fullName evidence="1">Uncharacterized protein</fullName>
    </submittedName>
</protein>
<evidence type="ECO:0000313" key="1">
    <source>
        <dbReference type="EMBL" id="AUG88400.1"/>
    </source>
</evidence>
<gene>
    <name evidence="1" type="ORF">VPR_036</name>
</gene>
<dbReference type="Proteomes" id="UP000240283">
    <property type="component" value="Segment"/>
</dbReference>
<sequence>MRDRVKEVGTFEGVTITEHYFEDSLVEAEYNLLKQDSYLNYTLVDGGHVEVTPSSADGDVFNDFLPTIEQLKVIHNHLLVKVLPTWSVYE</sequence>
<proteinExistence type="predicted"/>
<organism evidence="1 2">
    <name type="scientific">Vibrio phage Vp_R1</name>
    <dbReference type="NCBI Taxonomy" id="2059867"/>
    <lineage>
        <taxon>Viruses</taxon>
        <taxon>Duplodnaviria</taxon>
        <taxon>Heunggongvirae</taxon>
        <taxon>Uroviricota</taxon>
        <taxon>Caudoviricetes</taxon>
        <taxon>Grimontviridae</taxon>
        <taxon>Dalianvirus</taxon>
        <taxon>Dalianvirus R1</taxon>
    </lineage>
</organism>
<dbReference type="EMBL" id="MG603697">
    <property type="protein sequence ID" value="AUG88400.1"/>
    <property type="molecule type" value="Genomic_DNA"/>
</dbReference>
<name>A0A2H5BPZ2_9CAUD</name>